<keyword evidence="7" id="KW-1185">Reference proteome</keyword>
<organism evidence="6 7">
    <name type="scientific">Salinihabitans flavidus</name>
    <dbReference type="NCBI Taxonomy" id="569882"/>
    <lineage>
        <taxon>Bacteria</taxon>
        <taxon>Pseudomonadati</taxon>
        <taxon>Pseudomonadota</taxon>
        <taxon>Alphaproteobacteria</taxon>
        <taxon>Rhodobacterales</taxon>
        <taxon>Roseobacteraceae</taxon>
        <taxon>Salinihabitans</taxon>
    </lineage>
</organism>
<dbReference type="GO" id="GO:0004314">
    <property type="term" value="F:[acyl-carrier-protein] S-malonyltransferase activity"/>
    <property type="evidence" value="ECO:0007669"/>
    <property type="project" value="UniProtKB-EC"/>
</dbReference>
<protein>
    <recommendedName>
        <fullName evidence="1">[acyl-carrier-protein] S-malonyltransferase</fullName>
        <ecNumber evidence="1">2.3.1.39</ecNumber>
    </recommendedName>
</protein>
<dbReference type="EC" id="2.3.1.39" evidence="1"/>
<keyword evidence="3" id="KW-0012">Acyltransferase</keyword>
<dbReference type="InterPro" id="IPR014043">
    <property type="entry name" value="Acyl_transferase_dom"/>
</dbReference>
<proteinExistence type="predicted"/>
<evidence type="ECO:0000256" key="2">
    <source>
        <dbReference type="ARBA" id="ARBA00022679"/>
    </source>
</evidence>
<evidence type="ECO:0000256" key="3">
    <source>
        <dbReference type="ARBA" id="ARBA00023315"/>
    </source>
</evidence>
<dbReference type="Gene3D" id="3.40.366.10">
    <property type="entry name" value="Malonyl-Coenzyme A Acyl Carrier Protein, domain 2"/>
    <property type="match status" value="1"/>
</dbReference>
<dbReference type="OrthoDB" id="5756162at2"/>
<evidence type="ECO:0000256" key="1">
    <source>
        <dbReference type="ARBA" id="ARBA00013258"/>
    </source>
</evidence>
<dbReference type="InterPro" id="IPR016035">
    <property type="entry name" value="Acyl_Trfase/lysoPLipase"/>
</dbReference>
<name>A0A1H8PUF9_9RHOB</name>
<evidence type="ECO:0000313" key="7">
    <source>
        <dbReference type="Proteomes" id="UP000198893"/>
    </source>
</evidence>
<dbReference type="PANTHER" id="PTHR42681:SF1">
    <property type="entry name" value="MALONYL-COA-ACYL CARRIER PROTEIN TRANSACYLASE, MITOCHONDRIAL"/>
    <property type="match status" value="1"/>
</dbReference>
<dbReference type="STRING" id="569882.SAMN04490248_105142"/>
<comment type="catalytic activity">
    <reaction evidence="4">
        <text>holo-[ACP] + malonyl-CoA = malonyl-[ACP] + CoA</text>
        <dbReference type="Rhea" id="RHEA:41792"/>
        <dbReference type="Rhea" id="RHEA-COMP:9623"/>
        <dbReference type="Rhea" id="RHEA-COMP:9685"/>
        <dbReference type="ChEBI" id="CHEBI:57287"/>
        <dbReference type="ChEBI" id="CHEBI:57384"/>
        <dbReference type="ChEBI" id="CHEBI:64479"/>
        <dbReference type="ChEBI" id="CHEBI:78449"/>
        <dbReference type="EC" id="2.3.1.39"/>
    </reaction>
</comment>
<dbReference type="GO" id="GO:0006633">
    <property type="term" value="P:fatty acid biosynthetic process"/>
    <property type="evidence" value="ECO:0007669"/>
    <property type="project" value="TreeGrafter"/>
</dbReference>
<accession>A0A1H8PUF9</accession>
<sequence length="349" mass="37111">MTRRAVVICPGRGTYNRAELGYLARHHAGAPFLPVFDDRRAAEGQETLTALDGAARFSAKTYARGDVASPLIYASSLLDARTLAGDVEVVAVTGNSMGWYTALAVAGAVTPEGGFEVVNTMGRLMHEHMIGGQLVYPVVDADWRDDPARRAALLAQVAEIDARAGCRLGLSIALGGMLVLAGNEAGLSAFEAAVPTVEGRFPMRLPGHAAFHTDMQASVAEAGRAALPRDLFGAPERPVIDGRGRIWWPHGTDRAALHDYTLGAQVITPYDFTRAITVAAREFAPDLFIVTGPGTTLGGAVAQSLILAGWQGMTCKADFEEAQNARGLLAAMGRDDQRRDVICRKGDRT</sequence>
<evidence type="ECO:0000313" key="6">
    <source>
        <dbReference type="EMBL" id="SEO45416.1"/>
    </source>
</evidence>
<dbReference type="PANTHER" id="PTHR42681">
    <property type="entry name" value="MALONYL-COA-ACYL CARRIER PROTEIN TRANSACYLASE, MITOCHONDRIAL"/>
    <property type="match status" value="1"/>
</dbReference>
<reference evidence="6 7" key="1">
    <citation type="submission" date="2016-10" db="EMBL/GenBank/DDBJ databases">
        <authorList>
            <person name="de Groot N.N."/>
        </authorList>
    </citation>
    <scope>NUCLEOTIDE SEQUENCE [LARGE SCALE GENOMIC DNA]</scope>
    <source>
        <strain evidence="6 7">DSM 27842</strain>
    </source>
</reference>
<dbReference type="SUPFAM" id="SSF52151">
    <property type="entry name" value="FabD/lysophospholipase-like"/>
    <property type="match status" value="1"/>
</dbReference>
<feature type="domain" description="Malonyl-CoA:ACP transacylase (MAT)" evidence="5">
    <location>
        <begin position="8"/>
        <end position="336"/>
    </location>
</feature>
<gene>
    <name evidence="6" type="ORF">SAMN04490248_105142</name>
</gene>
<keyword evidence="2" id="KW-0808">Transferase</keyword>
<dbReference type="Proteomes" id="UP000198893">
    <property type="component" value="Unassembled WGS sequence"/>
</dbReference>
<dbReference type="EMBL" id="FODS01000005">
    <property type="protein sequence ID" value="SEO45416.1"/>
    <property type="molecule type" value="Genomic_DNA"/>
</dbReference>
<dbReference type="RefSeq" id="WP_093116659.1">
    <property type="nucleotide sequence ID" value="NZ_FODS01000005.1"/>
</dbReference>
<dbReference type="InterPro" id="IPR001227">
    <property type="entry name" value="Ac_transferase_dom_sf"/>
</dbReference>
<dbReference type="Gene3D" id="3.30.70.250">
    <property type="entry name" value="Malonyl-CoA ACP transacylase, ACP-binding"/>
    <property type="match status" value="1"/>
</dbReference>
<dbReference type="AlphaFoldDB" id="A0A1H8PUF9"/>
<evidence type="ECO:0000256" key="4">
    <source>
        <dbReference type="ARBA" id="ARBA00048462"/>
    </source>
</evidence>
<dbReference type="SMART" id="SM00827">
    <property type="entry name" value="PKS_AT"/>
    <property type="match status" value="1"/>
</dbReference>
<dbReference type="InterPro" id="IPR050858">
    <property type="entry name" value="Mal-CoA-ACP_Trans/PKS_FabD"/>
</dbReference>
<evidence type="ECO:0000259" key="5">
    <source>
        <dbReference type="SMART" id="SM00827"/>
    </source>
</evidence>